<reference evidence="2" key="1">
    <citation type="submission" date="2016-11" db="UniProtKB">
        <authorList>
            <consortium name="WormBaseParasite"/>
        </authorList>
    </citation>
    <scope>IDENTIFICATION</scope>
</reference>
<evidence type="ECO:0000313" key="2">
    <source>
        <dbReference type="WBParaSite" id="Csp11.Scaffold628.g7143.t2"/>
    </source>
</evidence>
<dbReference type="AlphaFoldDB" id="A0A1I7TLM5"/>
<dbReference type="Proteomes" id="UP000095282">
    <property type="component" value="Unplaced"/>
</dbReference>
<keyword evidence="1" id="KW-1185">Reference proteome</keyword>
<accession>A0A1I7TLM5</accession>
<sequence length="125" mass="15133">MSHLKTEGTLIKSIHYTGEQPEEFDPMKPCFSDDLTPLTGYSLNKRRRWELQNKVGHQMMEDLQKFHGNTPDKILFLERVNLKTFEWKYPYYAYEKRKANWKDFQQDIKDGIREHYNGTDLRKMK</sequence>
<proteinExistence type="predicted"/>
<protein>
    <submittedName>
        <fullName evidence="2">LHH domain-containing protein</fullName>
    </submittedName>
</protein>
<dbReference type="WBParaSite" id="Csp11.Scaffold628.g7143.t2">
    <property type="protein sequence ID" value="Csp11.Scaffold628.g7143.t2"/>
    <property type="gene ID" value="Csp11.Scaffold628.g7143"/>
</dbReference>
<organism evidence="1 2">
    <name type="scientific">Caenorhabditis tropicalis</name>
    <dbReference type="NCBI Taxonomy" id="1561998"/>
    <lineage>
        <taxon>Eukaryota</taxon>
        <taxon>Metazoa</taxon>
        <taxon>Ecdysozoa</taxon>
        <taxon>Nematoda</taxon>
        <taxon>Chromadorea</taxon>
        <taxon>Rhabditida</taxon>
        <taxon>Rhabditina</taxon>
        <taxon>Rhabditomorpha</taxon>
        <taxon>Rhabditoidea</taxon>
        <taxon>Rhabditidae</taxon>
        <taxon>Peloderinae</taxon>
        <taxon>Caenorhabditis</taxon>
    </lineage>
</organism>
<name>A0A1I7TLM5_9PELO</name>
<evidence type="ECO:0000313" key="1">
    <source>
        <dbReference type="Proteomes" id="UP000095282"/>
    </source>
</evidence>